<dbReference type="OrthoDB" id="1645729at2"/>
<dbReference type="Pfam" id="PF01521">
    <property type="entry name" value="Fe-S_biosyn"/>
    <property type="match status" value="1"/>
</dbReference>
<evidence type="ECO:0000313" key="3">
    <source>
        <dbReference type="EMBL" id="VDC28912.1"/>
    </source>
</evidence>
<dbReference type="RefSeq" id="WP_124070492.1">
    <property type="nucleotide sequence ID" value="NZ_CBCRXF010000001.1"/>
</dbReference>
<evidence type="ECO:0000259" key="2">
    <source>
        <dbReference type="Pfam" id="PF01521"/>
    </source>
</evidence>
<dbReference type="InterPro" id="IPR000361">
    <property type="entry name" value="ATAP_core_dom"/>
</dbReference>
<dbReference type="PIRSF" id="PIRSF034852">
    <property type="entry name" value="UCP034852"/>
    <property type="match status" value="1"/>
</dbReference>
<reference evidence="3 4" key="1">
    <citation type="submission" date="2018-11" db="EMBL/GenBank/DDBJ databases">
        <authorList>
            <person name="Criscuolo A."/>
        </authorList>
    </citation>
    <scope>NUCLEOTIDE SEQUENCE [LARGE SCALE GENOMIC DNA]</scope>
    <source>
        <strain evidence="3">ATB-66</strain>
    </source>
</reference>
<comment type="similarity">
    <text evidence="1">Belongs to the HesB/IscA family.</text>
</comment>
<proteinExistence type="inferred from homology"/>
<accession>A0A3P5XDI5</accession>
<dbReference type="EMBL" id="UXAV01000042">
    <property type="protein sequence ID" value="VDC28912.1"/>
    <property type="molecule type" value="Genomic_DNA"/>
</dbReference>
<dbReference type="Proteomes" id="UP000270468">
    <property type="component" value="Unassembled WGS sequence"/>
</dbReference>
<dbReference type="InterPro" id="IPR035903">
    <property type="entry name" value="HesB-like_dom_sf"/>
</dbReference>
<keyword evidence="4" id="KW-1185">Reference proteome</keyword>
<evidence type="ECO:0000256" key="1">
    <source>
        <dbReference type="ARBA" id="ARBA00006718"/>
    </source>
</evidence>
<name>A0A3P5XDI5_9BACL</name>
<feature type="domain" description="Core" evidence="2">
    <location>
        <begin position="1"/>
        <end position="90"/>
    </location>
</feature>
<gene>
    <name evidence="3" type="ORF">FILTAD_01899</name>
</gene>
<dbReference type="AlphaFoldDB" id="A0A3P5XDI5"/>
<organism evidence="3 4">
    <name type="scientific">Filibacter tadaridae</name>
    <dbReference type="NCBI Taxonomy" id="2483811"/>
    <lineage>
        <taxon>Bacteria</taxon>
        <taxon>Bacillati</taxon>
        <taxon>Bacillota</taxon>
        <taxon>Bacilli</taxon>
        <taxon>Bacillales</taxon>
        <taxon>Caryophanaceae</taxon>
        <taxon>Filibacter</taxon>
    </lineage>
</organism>
<evidence type="ECO:0000313" key="4">
    <source>
        <dbReference type="Proteomes" id="UP000270468"/>
    </source>
</evidence>
<dbReference type="InterPro" id="IPR008326">
    <property type="entry name" value="PdhI-like"/>
</dbReference>
<dbReference type="SUPFAM" id="SSF89360">
    <property type="entry name" value="HesB-like domain"/>
    <property type="match status" value="1"/>
</dbReference>
<sequence length="97" mass="11268">MKIIVSDEAQSWFQEEMDAKTGDCIKFFARYGGSSALHEGFSLGVMKEQPDETAVKVVHNGVIYYIEQRDEWYFLDHDLHITVNPELDELVYTYEKA</sequence>
<protein>
    <submittedName>
        <fullName evidence="3">Iron-sulfur cluster biosynthesis</fullName>
    </submittedName>
</protein>